<sequence length="205" mass="24558">MHIEINLFESKEVTISQIKKEKKRPGDQYDFNDPMFEKLPDEDQYVKIEPILKDFRIINSLTQNKTPDKKEKNPVSYLDTIYAQQNQIYAKIKENTFNEEDMFSFLIYDLMINHDLQFKKLKSKFLHFDITKFCCEEFLTKIFQNFVYARSKLREQLSKLGSQEETYKDENIVFSDQICDTICKYIDTLCLTRCFESEVIKKKAI</sequence>
<comment type="caution">
    <text evidence="1">The sequence shown here is derived from an EMBL/GenBank/DDBJ whole genome shotgun (WGS) entry which is preliminary data.</text>
</comment>
<name>A0A437AMN9_9MICR</name>
<evidence type="ECO:0000313" key="2">
    <source>
        <dbReference type="Proteomes" id="UP000282876"/>
    </source>
</evidence>
<dbReference type="EMBL" id="RCSS01000257">
    <property type="protein sequence ID" value="RVD92287.1"/>
    <property type="molecule type" value="Genomic_DNA"/>
</dbReference>
<reference evidence="1 2" key="1">
    <citation type="submission" date="2018-10" db="EMBL/GenBank/DDBJ databases">
        <title>Draft genome sequence of the microsporidian Tubulinosema ratisbonensis.</title>
        <authorList>
            <person name="Polonais V."/>
            <person name="Peyretaillade E."/>
            <person name="Niehus S."/>
            <person name="Wawrzyniak I."/>
            <person name="Franchet A."/>
            <person name="Gaspin C."/>
            <person name="Reichstadt M."/>
            <person name="Belser C."/>
            <person name="Labadie K."/>
            <person name="Delbac F."/>
            <person name="Ferrandon D."/>
        </authorList>
    </citation>
    <scope>NUCLEOTIDE SEQUENCE [LARGE SCALE GENOMIC DNA]</scope>
    <source>
        <strain evidence="1 2">Franzen</strain>
    </source>
</reference>
<organism evidence="1 2">
    <name type="scientific">Tubulinosema ratisbonensis</name>
    <dbReference type="NCBI Taxonomy" id="291195"/>
    <lineage>
        <taxon>Eukaryota</taxon>
        <taxon>Fungi</taxon>
        <taxon>Fungi incertae sedis</taxon>
        <taxon>Microsporidia</taxon>
        <taxon>Tubulinosematoidea</taxon>
        <taxon>Tubulinosematidae</taxon>
        <taxon>Tubulinosema</taxon>
    </lineage>
</organism>
<dbReference type="OrthoDB" id="2196297at2759"/>
<dbReference type="AlphaFoldDB" id="A0A437AMN9"/>
<keyword evidence="2" id="KW-1185">Reference proteome</keyword>
<accession>A0A437AMN9</accession>
<dbReference type="Proteomes" id="UP000282876">
    <property type="component" value="Unassembled WGS sequence"/>
</dbReference>
<dbReference type="VEuPathDB" id="MicrosporidiaDB:TUBRATIS_12140"/>
<gene>
    <name evidence="1" type="ORF">TUBRATIS_12140</name>
</gene>
<evidence type="ECO:0000313" key="1">
    <source>
        <dbReference type="EMBL" id="RVD92287.1"/>
    </source>
</evidence>
<proteinExistence type="predicted"/>
<protein>
    <submittedName>
        <fullName evidence="1">Uncharacterized protein</fullName>
    </submittedName>
</protein>